<keyword evidence="3" id="KW-1185">Reference proteome</keyword>
<organism evidence="2 3">
    <name type="scientific">Parasitella parasitica</name>
    <dbReference type="NCBI Taxonomy" id="35722"/>
    <lineage>
        <taxon>Eukaryota</taxon>
        <taxon>Fungi</taxon>
        <taxon>Fungi incertae sedis</taxon>
        <taxon>Mucoromycota</taxon>
        <taxon>Mucoromycotina</taxon>
        <taxon>Mucoromycetes</taxon>
        <taxon>Mucorales</taxon>
        <taxon>Mucorineae</taxon>
        <taxon>Mucoraceae</taxon>
        <taxon>Parasitella</taxon>
    </lineage>
</organism>
<name>A0A0B7NH85_9FUNG</name>
<proteinExistence type="predicted"/>
<evidence type="ECO:0000313" key="2">
    <source>
        <dbReference type="EMBL" id="CEP16792.1"/>
    </source>
</evidence>
<sequence>MGELPDYTDSGMEDVIVTVSSPLQAAVNEEEAPLYAADEANDEPSADESVHTVADEDQEASRIRLIDT</sequence>
<protein>
    <submittedName>
        <fullName evidence="2">Uncharacterized protein</fullName>
    </submittedName>
</protein>
<feature type="region of interest" description="Disordered" evidence="1">
    <location>
        <begin position="35"/>
        <end position="68"/>
    </location>
</feature>
<evidence type="ECO:0000256" key="1">
    <source>
        <dbReference type="SAM" id="MobiDB-lite"/>
    </source>
</evidence>
<evidence type="ECO:0000313" key="3">
    <source>
        <dbReference type="Proteomes" id="UP000054107"/>
    </source>
</evidence>
<dbReference type="Proteomes" id="UP000054107">
    <property type="component" value="Unassembled WGS sequence"/>
</dbReference>
<accession>A0A0B7NH85</accession>
<gene>
    <name evidence="2" type="primary">PARPA_11069.1 scaffold 42626</name>
</gene>
<feature type="compositionally biased region" description="Basic and acidic residues" evidence="1">
    <location>
        <begin position="48"/>
        <end position="68"/>
    </location>
</feature>
<dbReference type="EMBL" id="LN733333">
    <property type="protein sequence ID" value="CEP16792.1"/>
    <property type="molecule type" value="Genomic_DNA"/>
</dbReference>
<reference evidence="2 3" key="1">
    <citation type="submission" date="2014-09" db="EMBL/GenBank/DDBJ databases">
        <authorList>
            <person name="Ellenberger Sabrina"/>
        </authorList>
    </citation>
    <scope>NUCLEOTIDE SEQUENCE [LARGE SCALE GENOMIC DNA]</scope>
    <source>
        <strain evidence="2 3">CBS 412.66</strain>
    </source>
</reference>
<dbReference type="AlphaFoldDB" id="A0A0B7NH85"/>